<protein>
    <submittedName>
        <fullName evidence="7">Uncharacterized protein LOC105901049</fullName>
    </submittedName>
</protein>
<evidence type="ECO:0000313" key="7">
    <source>
        <dbReference type="RefSeq" id="XP_031427176.1"/>
    </source>
</evidence>
<dbReference type="PANTHER" id="PTHR21353:SF9">
    <property type="match status" value="1"/>
</dbReference>
<reference evidence="7" key="1">
    <citation type="submission" date="2025-08" db="UniProtKB">
        <authorList>
            <consortium name="RefSeq"/>
        </authorList>
    </citation>
    <scope>IDENTIFICATION</scope>
</reference>
<proteinExistence type="inferred from homology"/>
<accession>A0A6P8FUN5</accession>
<evidence type="ECO:0000256" key="1">
    <source>
        <dbReference type="ARBA" id="ARBA00004613"/>
    </source>
</evidence>
<evidence type="ECO:0000256" key="4">
    <source>
        <dbReference type="ARBA" id="ARBA00022525"/>
    </source>
</evidence>
<dbReference type="InterPro" id="IPR010681">
    <property type="entry name" value="PRF/CT"/>
</dbReference>
<dbReference type="OrthoDB" id="9446539at2759"/>
<dbReference type="GeneID" id="105901049"/>
<dbReference type="GO" id="GO:0007166">
    <property type="term" value="P:cell surface receptor signaling pathway"/>
    <property type="evidence" value="ECO:0007669"/>
    <property type="project" value="TreeGrafter"/>
</dbReference>
<dbReference type="SUPFAM" id="SSF47266">
    <property type="entry name" value="4-helical cytokines"/>
    <property type="match status" value="1"/>
</dbReference>
<dbReference type="RefSeq" id="XP_031427176.1">
    <property type="nucleotide sequence ID" value="XM_031571316.2"/>
</dbReference>
<keyword evidence="3" id="KW-0202">Cytokine</keyword>
<evidence type="ECO:0000256" key="2">
    <source>
        <dbReference type="ARBA" id="ARBA00007432"/>
    </source>
</evidence>
<dbReference type="AlphaFoldDB" id="A0A6P8FUN5"/>
<dbReference type="InterPro" id="IPR009079">
    <property type="entry name" value="4_helix_cytokine-like_core"/>
</dbReference>
<dbReference type="GO" id="GO:0005615">
    <property type="term" value="C:extracellular space"/>
    <property type="evidence" value="ECO:0007669"/>
    <property type="project" value="UniProtKB-KW"/>
</dbReference>
<name>A0A6P8FUN5_CLUHA</name>
<evidence type="ECO:0000256" key="3">
    <source>
        <dbReference type="ARBA" id="ARBA00022514"/>
    </source>
</evidence>
<dbReference type="Proteomes" id="UP000515152">
    <property type="component" value="Chromosome 8"/>
</dbReference>
<feature type="chain" id="PRO_5027759275" evidence="5">
    <location>
        <begin position="25"/>
        <end position="241"/>
    </location>
</feature>
<evidence type="ECO:0000256" key="5">
    <source>
        <dbReference type="SAM" id="SignalP"/>
    </source>
</evidence>
<gene>
    <name evidence="7" type="primary">LOC105901049</name>
</gene>
<organism evidence="6 7">
    <name type="scientific">Clupea harengus</name>
    <name type="common">Atlantic herring</name>
    <dbReference type="NCBI Taxonomy" id="7950"/>
    <lineage>
        <taxon>Eukaryota</taxon>
        <taxon>Metazoa</taxon>
        <taxon>Chordata</taxon>
        <taxon>Craniata</taxon>
        <taxon>Vertebrata</taxon>
        <taxon>Euteleostomi</taxon>
        <taxon>Actinopterygii</taxon>
        <taxon>Neopterygii</taxon>
        <taxon>Teleostei</taxon>
        <taxon>Clupei</taxon>
        <taxon>Clupeiformes</taxon>
        <taxon>Clupeoidei</taxon>
        <taxon>Clupeidae</taxon>
        <taxon>Clupea</taxon>
    </lineage>
</organism>
<keyword evidence="5" id="KW-0732">Signal</keyword>
<comment type="similarity">
    <text evidence="2">Belongs to the IL-6 superfamily.</text>
</comment>
<dbReference type="KEGG" id="char:105901049"/>
<feature type="signal peptide" evidence="5">
    <location>
        <begin position="1"/>
        <end position="24"/>
    </location>
</feature>
<dbReference type="GO" id="GO:0005125">
    <property type="term" value="F:cytokine activity"/>
    <property type="evidence" value="ECO:0007669"/>
    <property type="project" value="UniProtKB-KW"/>
</dbReference>
<comment type="subcellular location">
    <subcellularLocation>
        <location evidence="1">Secreted</location>
    </subcellularLocation>
</comment>
<evidence type="ECO:0000313" key="6">
    <source>
        <dbReference type="Proteomes" id="UP000515152"/>
    </source>
</evidence>
<keyword evidence="6" id="KW-1185">Reference proteome</keyword>
<dbReference type="PANTHER" id="PTHR21353">
    <property type="match status" value="1"/>
</dbReference>
<sequence>MAMWWNSFLAFLLYLTHVDPSCLGVRHRRTLSFTNSLRVTRSVRSSVQKLLLTYKEKLLGDKHFEDRSLVLASLPAVSFNYSTWILIKDGERLCWDAEGIQTFWAHLETQRLLLESEAMTERASTANRRDRRGHPNKALCLSIHHVQMDLRDLLKKVNTQVLIRLLASLNGTKTEVGSSCSTRTVTLRVTQSASSTATGRRPTRSLWDRRLDGYVILRDLNRFMARLTRDFTLLKAKLKPQ</sequence>
<dbReference type="Gene3D" id="1.20.1250.10">
    <property type="match status" value="1"/>
</dbReference>
<keyword evidence="4" id="KW-0964">Secreted</keyword>